<dbReference type="KEGG" id="eps:L0Y14_12035"/>
<dbReference type="Pfam" id="PF11939">
    <property type="entry name" value="NiFe-hyd_HybE"/>
    <property type="match status" value="1"/>
</dbReference>
<dbReference type="InterPro" id="IPR023994">
    <property type="entry name" value="NiFe-hyd_HybE"/>
</dbReference>
<sequence length="182" mass="21436">MSDPGWLLSGVQLEETPFLQAVIDAHQTIYQEHFADELMLNHQLGIQLRAYRELDDWRLLLILTPWMLSRLIFPRSDPGIPIPADWQQQQLEETEYQLLGPAVELAMLGQNQRAHLNYHPQLGHYLLQPIALNMLQYDSAEAVFEAWNEVITTRDQNMKKLQRDCPWQKELSRREFFGRLSR</sequence>
<name>A0A9J6ZVM6_9GAMM</name>
<dbReference type="AlphaFoldDB" id="A0A9J6ZVM6"/>
<dbReference type="Proteomes" id="UP001056649">
    <property type="component" value="Chromosome"/>
</dbReference>
<comment type="similarity">
    <text evidence="1">Belongs to the HupJ family.</text>
</comment>
<evidence type="ECO:0000313" key="3">
    <source>
        <dbReference type="Proteomes" id="UP001056649"/>
    </source>
</evidence>
<evidence type="ECO:0000313" key="2">
    <source>
        <dbReference type="EMBL" id="USF86859.1"/>
    </source>
</evidence>
<dbReference type="EMBL" id="CP090569">
    <property type="protein sequence ID" value="USF86859.1"/>
    <property type="molecule type" value="Genomic_DNA"/>
</dbReference>
<reference evidence="2" key="1">
    <citation type="journal article" date="2022" name="Mol. Ecol. Resour.">
        <title>The complete and closed genome of the facultative generalist Candidatus Endoriftia persephone from deep-sea hydrothermal vents.</title>
        <authorList>
            <person name="de Oliveira A.L."/>
            <person name="Srivastava A."/>
            <person name="Espada-Hinojosa S."/>
            <person name="Bright M."/>
        </authorList>
    </citation>
    <scope>NUCLEOTIDE SEQUENCE</scope>
    <source>
        <strain evidence="2">Tica-EPR-9o50.N</strain>
    </source>
</reference>
<protein>
    <submittedName>
        <fullName evidence="2">[NiFe]-hydrogenase assembly chaperone HybE</fullName>
    </submittedName>
</protein>
<organism evidence="2 3">
    <name type="scientific">Candidatus Endoriftia persephonae</name>
    <dbReference type="NCBI Taxonomy" id="393765"/>
    <lineage>
        <taxon>Bacteria</taxon>
        <taxon>Pseudomonadati</taxon>
        <taxon>Pseudomonadota</taxon>
        <taxon>Gammaproteobacteria</taxon>
        <taxon>Chromatiales</taxon>
        <taxon>Sedimenticolaceae</taxon>
        <taxon>Candidatus Endoriftia</taxon>
    </lineage>
</organism>
<accession>A0A9J6ZVM6</accession>
<gene>
    <name evidence="2" type="primary">hybE</name>
    <name evidence="2" type="ORF">L0Y14_12035</name>
</gene>
<dbReference type="RefSeq" id="WP_005962065.1">
    <property type="nucleotide sequence ID" value="NZ_CP090569.1"/>
</dbReference>
<keyword evidence="3" id="KW-1185">Reference proteome</keyword>
<proteinExistence type="inferred from homology"/>
<dbReference type="InterPro" id="IPR038530">
    <property type="entry name" value="NiFe-hyd_HybE_sf"/>
</dbReference>
<dbReference type="Gene3D" id="3.30.1460.40">
    <property type="entry name" value="[NiFe]-hydrogenase assembly chaperone, HybE"/>
    <property type="match status" value="1"/>
</dbReference>
<evidence type="ECO:0000256" key="1">
    <source>
        <dbReference type="ARBA" id="ARBA00006532"/>
    </source>
</evidence>